<evidence type="ECO:0000259" key="1">
    <source>
        <dbReference type="Pfam" id="PF12657"/>
    </source>
</evidence>
<proteinExistence type="predicted"/>
<gene>
    <name evidence="2" type="ORF">DILT_LOCUS5171</name>
</gene>
<dbReference type="AlphaFoldDB" id="A0A3P7L7F3"/>
<evidence type="ECO:0000313" key="2">
    <source>
        <dbReference type="EMBL" id="VDN09340.1"/>
    </source>
</evidence>
<dbReference type="InterPro" id="IPR024761">
    <property type="entry name" value="TFIIIC_delta_N"/>
</dbReference>
<dbReference type="Pfam" id="PF12657">
    <property type="entry name" value="TFIIIC_delta"/>
    <property type="match status" value="1"/>
</dbReference>
<accession>A0A3P7L7F3</accession>
<dbReference type="Proteomes" id="UP000281553">
    <property type="component" value="Unassembled WGS sequence"/>
</dbReference>
<dbReference type="OrthoDB" id="6232571at2759"/>
<sequence>MSIGADILRLTIPPPRVPNGMFSVSEDGDYLVGFKDAIGIYSPRFRLEPFDRSVYNRMEFYLPPSRQRTLMLRPAIEQIKNNDQPELADFCRQALSVCNRAIVTAESKSRDPKTYSRHSFRAATWSPSGMDQLRRCIFSCITANHQLLLCAKSADGWQTMVDVSGIWYECWHHHGLDMLAEPQPGLKTFVDELCPQSQTDPASFTEVTYCPSVEEYFSGVLDTSFMQTSWSQRPRQVRLGQKETTQAAFFAALHRSGTV</sequence>
<organism evidence="2 3">
    <name type="scientific">Dibothriocephalus latus</name>
    <name type="common">Fish tapeworm</name>
    <name type="synonym">Diphyllobothrium latum</name>
    <dbReference type="NCBI Taxonomy" id="60516"/>
    <lineage>
        <taxon>Eukaryota</taxon>
        <taxon>Metazoa</taxon>
        <taxon>Spiralia</taxon>
        <taxon>Lophotrochozoa</taxon>
        <taxon>Platyhelminthes</taxon>
        <taxon>Cestoda</taxon>
        <taxon>Eucestoda</taxon>
        <taxon>Diphyllobothriidea</taxon>
        <taxon>Diphyllobothriidae</taxon>
        <taxon>Dibothriocephalus</taxon>
    </lineage>
</organism>
<dbReference type="EMBL" id="UYRU01046844">
    <property type="protein sequence ID" value="VDN09340.1"/>
    <property type="molecule type" value="Genomic_DNA"/>
</dbReference>
<feature type="domain" description="Transcription factor IIIC 90kDa subunit N-terminal" evidence="1">
    <location>
        <begin position="116"/>
        <end position="172"/>
    </location>
</feature>
<protein>
    <recommendedName>
        <fullName evidence="1">Transcription factor IIIC 90kDa subunit N-terminal domain-containing protein</fullName>
    </recommendedName>
</protein>
<reference evidence="2 3" key="1">
    <citation type="submission" date="2018-11" db="EMBL/GenBank/DDBJ databases">
        <authorList>
            <consortium name="Pathogen Informatics"/>
        </authorList>
    </citation>
    <scope>NUCLEOTIDE SEQUENCE [LARGE SCALE GENOMIC DNA]</scope>
</reference>
<keyword evidence="3" id="KW-1185">Reference proteome</keyword>
<evidence type="ECO:0000313" key="3">
    <source>
        <dbReference type="Proteomes" id="UP000281553"/>
    </source>
</evidence>
<name>A0A3P7L7F3_DIBLA</name>
<feature type="non-terminal residue" evidence="2">
    <location>
        <position position="259"/>
    </location>
</feature>